<organism evidence="2 3">
    <name type="scientific">Buttiauxella warmboldiae</name>
    <dbReference type="NCBI Taxonomy" id="82993"/>
    <lineage>
        <taxon>Bacteria</taxon>
        <taxon>Pseudomonadati</taxon>
        <taxon>Pseudomonadota</taxon>
        <taxon>Gammaproteobacteria</taxon>
        <taxon>Enterobacterales</taxon>
        <taxon>Enterobacteriaceae</taxon>
        <taxon>Buttiauxella</taxon>
    </lineage>
</organism>
<keyword evidence="1" id="KW-0812">Transmembrane</keyword>
<proteinExistence type="predicted"/>
<reference evidence="2 3" key="1">
    <citation type="submission" date="2018-11" db="EMBL/GenBank/DDBJ databases">
        <title>Draft genome sequence of Buttiauxella warmboldiae CCUG 35512.</title>
        <authorList>
            <person name="Salva-Serra F."/>
            <person name="Marathe N."/>
            <person name="Moore E."/>
            <person name="Svensson L."/>
            <person name="Engstrom-Jakobsson H."/>
        </authorList>
    </citation>
    <scope>NUCLEOTIDE SEQUENCE [LARGE SCALE GENOMIC DNA]</scope>
    <source>
        <strain evidence="2 3">CCUG 35512</strain>
    </source>
</reference>
<dbReference type="AlphaFoldDB" id="A0A3N5DM01"/>
<evidence type="ECO:0000313" key="3">
    <source>
        <dbReference type="Proteomes" id="UP000268615"/>
    </source>
</evidence>
<dbReference type="Proteomes" id="UP000268615">
    <property type="component" value="Unassembled WGS sequence"/>
</dbReference>
<sequence length="134" mass="15526">MMSKIYQAAWRQQQKLPPADNRVHIINLRDSWRYFRLRAPFACLSGCVIAFAAMQVLTWLTFKESPLPAQQVSVSTMHYIYPKRELPEKRPESIAFASDENLPSEPAASVENIEGMPDLRARLEQAMREQKNLY</sequence>
<keyword evidence="3" id="KW-1185">Reference proteome</keyword>
<evidence type="ECO:0000313" key="2">
    <source>
        <dbReference type="EMBL" id="RPH29608.1"/>
    </source>
</evidence>
<name>A0A3N5DM01_9ENTR</name>
<gene>
    <name evidence="2" type="ORF">EHN07_05210</name>
</gene>
<keyword evidence="1" id="KW-0472">Membrane</keyword>
<dbReference type="RefSeq" id="WP_124023130.1">
    <property type="nucleotide sequence ID" value="NZ_RPOH01000017.1"/>
</dbReference>
<dbReference type="EMBL" id="RPOH01000017">
    <property type="protein sequence ID" value="RPH29608.1"/>
    <property type="molecule type" value="Genomic_DNA"/>
</dbReference>
<evidence type="ECO:0000256" key="1">
    <source>
        <dbReference type="SAM" id="Phobius"/>
    </source>
</evidence>
<protein>
    <submittedName>
        <fullName evidence="2">Uncharacterized protein</fullName>
    </submittedName>
</protein>
<keyword evidence="1" id="KW-1133">Transmembrane helix</keyword>
<comment type="caution">
    <text evidence="2">The sequence shown here is derived from an EMBL/GenBank/DDBJ whole genome shotgun (WGS) entry which is preliminary data.</text>
</comment>
<feature type="transmembrane region" description="Helical" evidence="1">
    <location>
        <begin position="39"/>
        <end position="62"/>
    </location>
</feature>
<accession>A0A3N5DM01</accession>